<dbReference type="Proteomes" id="UP000827724">
    <property type="component" value="Unassembled WGS sequence"/>
</dbReference>
<dbReference type="GO" id="GO:0008418">
    <property type="term" value="F:protein-N-terminal asparagine amidohydrolase activity"/>
    <property type="evidence" value="ECO:0007669"/>
    <property type="project" value="InterPro"/>
</dbReference>
<feature type="domain" description="CN hydrolase" evidence="2">
    <location>
        <begin position="1"/>
        <end position="283"/>
    </location>
</feature>
<dbReference type="GO" id="GO:0030163">
    <property type="term" value="P:protein catabolic process"/>
    <property type="evidence" value="ECO:0007669"/>
    <property type="project" value="TreeGrafter"/>
</dbReference>
<dbReference type="PANTHER" id="PTHR11750:SF26">
    <property type="entry name" value="PROTEIN N-TERMINAL AMIDASE"/>
    <property type="match status" value="1"/>
</dbReference>
<evidence type="ECO:0000259" key="2">
    <source>
        <dbReference type="PROSITE" id="PS50263"/>
    </source>
</evidence>
<evidence type="ECO:0000313" key="4">
    <source>
        <dbReference type="Proteomes" id="UP000827724"/>
    </source>
</evidence>
<gene>
    <name evidence="3" type="ORF">Trco_001167</name>
</gene>
<dbReference type="PROSITE" id="PS50263">
    <property type="entry name" value="CN_HYDROLASE"/>
    <property type="match status" value="1"/>
</dbReference>
<accession>A0A9P8QYE7</accession>
<dbReference type="InterPro" id="IPR003010">
    <property type="entry name" value="C-N_Hydrolase"/>
</dbReference>
<dbReference type="PANTHER" id="PTHR11750">
    <property type="entry name" value="PROTEIN N-TERMINAL AMIDASE"/>
    <property type="match status" value="1"/>
</dbReference>
<name>A0A9P8QYE7_9HYPO</name>
<dbReference type="SUPFAM" id="SSF56317">
    <property type="entry name" value="Carbon-nitrogen hydrolase"/>
    <property type="match status" value="1"/>
</dbReference>
<proteinExistence type="predicted"/>
<dbReference type="Gene3D" id="3.60.110.10">
    <property type="entry name" value="Carbon-nitrogen hydrolase"/>
    <property type="match status" value="1"/>
</dbReference>
<reference evidence="3" key="1">
    <citation type="submission" date="2021-08" db="EMBL/GenBank/DDBJ databases">
        <title>Chromosome-Level Trichoderma cornu-damae using Hi-C Data.</title>
        <authorList>
            <person name="Kim C.S."/>
        </authorList>
    </citation>
    <scope>NUCLEOTIDE SEQUENCE</scope>
    <source>
        <strain evidence="3">KA19-0412C</strain>
    </source>
</reference>
<evidence type="ECO:0000313" key="3">
    <source>
        <dbReference type="EMBL" id="KAH6611147.1"/>
    </source>
</evidence>
<dbReference type="CDD" id="cd07566">
    <property type="entry name" value="ScNTA1_like"/>
    <property type="match status" value="1"/>
</dbReference>
<dbReference type="OrthoDB" id="201515at2759"/>
<sequence length="501" mass="55334">MRIACLQFAPRVADVENNLNKADAVLGQADPGGGLDLDLLVLPELAFTGYNFKSLAQIFPHLEESSSGISSLWARNTALKHDCTVVVGYPEKVDPTLNWPTDPQYYNSAIAVNGDGETIANYRKTHLYYTDETWALEGPHGFFGGRLPGLGNTAMGICMDLNPYKFEAPWNKFEFGQHVLDSGARLVVVSMAWLTNEDPQEFLSTPLEPDSTTLLYWVSRLEPLIRAGSNQEVIVVFANRCGTEGEATYAGTSAVVGIQSGEIWVYGILGRGETGLLVVDTDSEPYARLAYQPLQPTIRSENDAPSDLGANVGNQSNPHNEAQDRGRQNSADLSNAPFPPSAGQHEDDVRPWRMEAVNSSDGRDNHQSPRHRKEHANHGSNKPQAVRAPAAPSPKSNMHFQLDIPPEQYMLRRYLEADSPRCHSETFKPLAQPAVAPPETFRGSRMDQDDYALAFYPDMTEGEKRFSLRSDVSVWNNQPGRCLASRERKVQEQGPRPAAVV</sequence>
<protein>
    <submittedName>
        <fullName evidence="3">Nitrilase cyanide hydratase and apolipo n-acyltransferase</fullName>
    </submittedName>
</protein>
<dbReference type="EMBL" id="JAIWOZ010000001">
    <property type="protein sequence ID" value="KAH6611147.1"/>
    <property type="molecule type" value="Genomic_DNA"/>
</dbReference>
<dbReference type="GO" id="GO:0070773">
    <property type="term" value="F:protein-N-terminal glutamine amidohydrolase activity"/>
    <property type="evidence" value="ECO:0007669"/>
    <property type="project" value="InterPro"/>
</dbReference>
<dbReference type="Pfam" id="PF00795">
    <property type="entry name" value="CN_hydrolase"/>
    <property type="match status" value="1"/>
</dbReference>
<dbReference type="AlphaFoldDB" id="A0A9P8QYE7"/>
<organism evidence="3 4">
    <name type="scientific">Trichoderma cornu-damae</name>
    <dbReference type="NCBI Taxonomy" id="654480"/>
    <lineage>
        <taxon>Eukaryota</taxon>
        <taxon>Fungi</taxon>
        <taxon>Dikarya</taxon>
        <taxon>Ascomycota</taxon>
        <taxon>Pezizomycotina</taxon>
        <taxon>Sordariomycetes</taxon>
        <taxon>Hypocreomycetidae</taxon>
        <taxon>Hypocreales</taxon>
        <taxon>Hypocreaceae</taxon>
        <taxon>Trichoderma</taxon>
    </lineage>
</organism>
<keyword evidence="4" id="KW-1185">Reference proteome</keyword>
<dbReference type="InterPro" id="IPR036526">
    <property type="entry name" value="C-N_Hydrolase_sf"/>
</dbReference>
<comment type="caution">
    <text evidence="3">The sequence shown here is derived from an EMBL/GenBank/DDBJ whole genome shotgun (WGS) entry which is preliminary data.</text>
</comment>
<feature type="region of interest" description="Disordered" evidence="1">
    <location>
        <begin position="297"/>
        <end position="396"/>
    </location>
</feature>
<dbReference type="InterPro" id="IPR039703">
    <property type="entry name" value="Nta1"/>
</dbReference>
<feature type="compositionally biased region" description="Basic and acidic residues" evidence="1">
    <location>
        <begin position="344"/>
        <end position="353"/>
    </location>
</feature>
<evidence type="ECO:0000256" key="1">
    <source>
        <dbReference type="SAM" id="MobiDB-lite"/>
    </source>
</evidence>